<dbReference type="GO" id="GO:0016787">
    <property type="term" value="F:hydrolase activity"/>
    <property type="evidence" value="ECO:0007669"/>
    <property type="project" value="UniProtKB-KW"/>
</dbReference>
<feature type="transmembrane region" description="Helical" evidence="1">
    <location>
        <begin position="6"/>
        <end position="26"/>
    </location>
</feature>
<organism evidence="3 4">
    <name type="scientific">Bifidobacterium dentium ATCC 27679</name>
    <dbReference type="NCBI Taxonomy" id="871562"/>
    <lineage>
        <taxon>Bacteria</taxon>
        <taxon>Bacillati</taxon>
        <taxon>Actinomycetota</taxon>
        <taxon>Actinomycetes</taxon>
        <taxon>Bifidobacteriales</taxon>
        <taxon>Bifidobacteriaceae</taxon>
        <taxon>Bifidobacterium</taxon>
    </lineage>
</organism>
<dbReference type="PANTHER" id="PTHR43433:SF5">
    <property type="entry name" value="AB HYDROLASE-1 DOMAIN-CONTAINING PROTEIN"/>
    <property type="match status" value="1"/>
</dbReference>
<keyword evidence="1" id="KW-0812">Transmembrane</keyword>
<reference evidence="3 4" key="1">
    <citation type="submission" date="2010-08" db="EMBL/GenBank/DDBJ databases">
        <authorList>
            <person name="Muzny D."/>
            <person name="Qin X."/>
            <person name="Deng J."/>
            <person name="Jiang H."/>
            <person name="Liu Y."/>
            <person name="Qu J."/>
            <person name="Song X.-Z."/>
            <person name="Zhang L."/>
            <person name="Thornton R."/>
            <person name="Coyle M."/>
            <person name="Francisco L."/>
            <person name="Jackson L."/>
            <person name="Javaid M."/>
            <person name="Korchina V."/>
            <person name="Kovar C."/>
            <person name="Mata R."/>
            <person name="Mathew T."/>
            <person name="Ngo R."/>
            <person name="Nguyen L."/>
            <person name="Nguyen N."/>
            <person name="Okwuonu G."/>
            <person name="Ongeri F."/>
            <person name="Pham C."/>
            <person name="Simmons D."/>
            <person name="Wilczek-Boney K."/>
            <person name="Hale W."/>
            <person name="Jakkamsetti A."/>
            <person name="Pham P."/>
            <person name="Ruth R."/>
            <person name="San Lucas F."/>
            <person name="Warren J."/>
            <person name="Zhang J."/>
            <person name="Zhao Z."/>
            <person name="Zhou C."/>
            <person name="Zhu D."/>
            <person name="Lee S."/>
            <person name="Bess C."/>
            <person name="Blankenburg K."/>
            <person name="Forbes L."/>
            <person name="Fu Q."/>
            <person name="Gubbala S."/>
            <person name="Hirani K."/>
            <person name="Jayaseelan J.C."/>
            <person name="Lara F."/>
            <person name="Munidasa M."/>
            <person name="Palculict T."/>
            <person name="Patil S."/>
            <person name="Pu L.-L."/>
            <person name="Saada N."/>
            <person name="Tang L."/>
            <person name="Weissenberger G."/>
            <person name="Zhu Y."/>
            <person name="Hemphill L."/>
            <person name="Shang Y."/>
            <person name="Youmans B."/>
            <person name="Ayvaz T."/>
            <person name="Ross M."/>
            <person name="Santibanez J."/>
            <person name="Aqrawi P."/>
            <person name="Gross S."/>
            <person name="Joshi V."/>
            <person name="Fowler G."/>
            <person name="Nazareth L."/>
            <person name="Reid J."/>
            <person name="Worley K."/>
            <person name="Petrosino J."/>
            <person name="Highlander S."/>
            <person name="Gibbs R."/>
        </authorList>
    </citation>
    <scope>NUCLEOTIDE SEQUENCE [LARGE SCALE GENOMIC DNA]</scope>
    <source>
        <strain evidence="3 4">ATCC 27679</strain>
    </source>
</reference>
<evidence type="ECO:0000259" key="2">
    <source>
        <dbReference type="Pfam" id="PF00561"/>
    </source>
</evidence>
<comment type="caution">
    <text evidence="3">The sequence shown here is derived from an EMBL/GenBank/DDBJ whole genome shotgun (WGS) entry which is preliminary data.</text>
</comment>
<dbReference type="EMBL" id="AEEQ01000007">
    <property type="protein sequence ID" value="EFM42021.1"/>
    <property type="molecule type" value="Genomic_DNA"/>
</dbReference>
<sequence>MLAGVLLVNSICVAISIVKFLTLFILSHRVIWSASFNNAYGRVANMEQFHREVRKMKHIVFGNGRKNFVILPGLSVHSVMGLADAIAEAYKDFCEEYTVYVFDRAENIREGYTVRNMAEDTAAAMRELNIKNADVFGASQGGMIAMYLAIDHPQMVNRLILGSTLAKPNGTFNHVIDEWIRLARAKDEVGLLESFADNVYSESTLKAYRETLISSNLGISDEEYRRFIILAEACKTFDCYGELPFIQCPVLVIGAEGDRVVTAEGSKQIAEALGCESYIYDGSHGHGVYDEAADYRRRCLDFLLGVSA</sequence>
<proteinExistence type="predicted"/>
<dbReference type="PRINTS" id="PR00111">
    <property type="entry name" value="ABHYDROLASE"/>
</dbReference>
<dbReference type="SUPFAM" id="SSF53474">
    <property type="entry name" value="alpha/beta-Hydrolases"/>
    <property type="match status" value="1"/>
</dbReference>
<accession>E0Q5U7</accession>
<dbReference type="Proteomes" id="UP000003323">
    <property type="component" value="Unassembled WGS sequence"/>
</dbReference>
<evidence type="ECO:0000313" key="4">
    <source>
        <dbReference type="Proteomes" id="UP000003323"/>
    </source>
</evidence>
<feature type="domain" description="AB hydrolase-1" evidence="2">
    <location>
        <begin position="72"/>
        <end position="291"/>
    </location>
</feature>
<evidence type="ECO:0000256" key="1">
    <source>
        <dbReference type="SAM" id="Phobius"/>
    </source>
</evidence>
<keyword evidence="1" id="KW-0472">Membrane</keyword>
<dbReference type="Pfam" id="PF00561">
    <property type="entry name" value="Abhydrolase_1"/>
    <property type="match status" value="1"/>
</dbReference>
<dbReference type="InterPro" id="IPR050471">
    <property type="entry name" value="AB_hydrolase"/>
</dbReference>
<dbReference type="InterPro" id="IPR029058">
    <property type="entry name" value="AB_hydrolase_fold"/>
</dbReference>
<keyword evidence="3" id="KW-0378">Hydrolase</keyword>
<gene>
    <name evidence="3" type="ORF">HMPREF0168_0504</name>
</gene>
<name>E0Q5U7_9BIFI</name>
<dbReference type="HOGENOM" id="CLU_020336_33_1_11"/>
<dbReference type="AlphaFoldDB" id="E0Q5U7"/>
<keyword evidence="1" id="KW-1133">Transmembrane helix</keyword>
<protein>
    <submittedName>
        <fullName evidence="3">Hydrolase, alpha/beta domain protein</fullName>
    </submittedName>
</protein>
<dbReference type="InterPro" id="IPR000073">
    <property type="entry name" value="AB_hydrolase_1"/>
</dbReference>
<evidence type="ECO:0000313" key="3">
    <source>
        <dbReference type="EMBL" id="EFM42021.1"/>
    </source>
</evidence>
<dbReference type="Gene3D" id="3.40.50.1820">
    <property type="entry name" value="alpha/beta hydrolase"/>
    <property type="match status" value="1"/>
</dbReference>
<dbReference type="PANTHER" id="PTHR43433">
    <property type="entry name" value="HYDROLASE, ALPHA/BETA FOLD FAMILY PROTEIN"/>
    <property type="match status" value="1"/>
</dbReference>